<accession>A0A8H3MB09</accession>
<reference evidence="1" key="1">
    <citation type="submission" date="2019-10" db="EMBL/GenBank/DDBJ databases">
        <title>Conservation and host-specific expression of non-tandemly repeated heterogenous ribosome RNA gene in arbuscular mycorrhizal fungi.</title>
        <authorList>
            <person name="Maeda T."/>
            <person name="Kobayashi Y."/>
            <person name="Nakagawa T."/>
            <person name="Ezawa T."/>
            <person name="Yamaguchi K."/>
            <person name="Bino T."/>
            <person name="Nishimoto Y."/>
            <person name="Shigenobu S."/>
            <person name="Kawaguchi M."/>
        </authorList>
    </citation>
    <scope>NUCLEOTIDE SEQUENCE</scope>
    <source>
        <strain evidence="1">HR1</strain>
    </source>
</reference>
<comment type="caution">
    <text evidence="1">The sequence shown here is derived from an EMBL/GenBank/DDBJ whole genome shotgun (WGS) entry which is preliminary data.</text>
</comment>
<organism evidence="1 2">
    <name type="scientific">Rhizophagus clarus</name>
    <dbReference type="NCBI Taxonomy" id="94130"/>
    <lineage>
        <taxon>Eukaryota</taxon>
        <taxon>Fungi</taxon>
        <taxon>Fungi incertae sedis</taxon>
        <taxon>Mucoromycota</taxon>
        <taxon>Glomeromycotina</taxon>
        <taxon>Glomeromycetes</taxon>
        <taxon>Glomerales</taxon>
        <taxon>Glomeraceae</taxon>
        <taxon>Rhizophagus</taxon>
    </lineage>
</organism>
<name>A0A8H3MB09_9GLOM</name>
<gene>
    <name evidence="1" type="ORF">RCL2_002720100</name>
</gene>
<evidence type="ECO:0000313" key="2">
    <source>
        <dbReference type="Proteomes" id="UP000615446"/>
    </source>
</evidence>
<dbReference type="AlphaFoldDB" id="A0A8H3MB09"/>
<proteinExistence type="predicted"/>
<sequence length="107" mass="12956">MLEEVPRVFEKVWKILKKFESSIGEYNRITVIEVLNLLNIDSRKRDDYNRPKIKKILDRIIESIRYNEQPSFKEKGLRQVLVVIARDYIENNKENESMDDKQHYQLT</sequence>
<dbReference type="Proteomes" id="UP000615446">
    <property type="component" value="Unassembled WGS sequence"/>
</dbReference>
<evidence type="ECO:0000313" key="1">
    <source>
        <dbReference type="EMBL" id="GET00757.1"/>
    </source>
</evidence>
<protein>
    <submittedName>
        <fullName evidence="1">Uncharacterized protein</fullName>
    </submittedName>
</protein>
<dbReference type="EMBL" id="BLAL01000289">
    <property type="protein sequence ID" value="GET00757.1"/>
    <property type="molecule type" value="Genomic_DNA"/>
</dbReference>